<dbReference type="GO" id="GO:0005829">
    <property type="term" value="C:cytosol"/>
    <property type="evidence" value="ECO:0007669"/>
    <property type="project" value="TreeGrafter"/>
</dbReference>
<proteinExistence type="inferred from homology"/>
<evidence type="ECO:0000256" key="1">
    <source>
        <dbReference type="ARBA" id="ARBA00007406"/>
    </source>
</evidence>
<evidence type="ECO:0000256" key="3">
    <source>
        <dbReference type="ARBA" id="ARBA00047698"/>
    </source>
</evidence>
<accession>A0AA36GR24</accession>
<sequence>MANISTEDLLKSALPVEVPLPAAVEALPVPVTVAVEYSAGIDEKFSYGDYHFSTVLTIGIVKTNLTYLHTLFKDPAEILWGSDGAQIIVEFTGVFTTIERASAHLKGGAKKVVISAPSADASMFVMGVNHEKYDAAKKHIIRLSMTTSQSSKDL</sequence>
<keyword evidence="2" id="KW-0560">Oxidoreductase</keyword>
<protein>
    <recommendedName>
        <fullName evidence="4">Glyceraldehyde 3-phosphate dehydrogenase NAD(P) binding domain-containing protein</fullName>
    </recommendedName>
</protein>
<dbReference type="SUPFAM" id="SSF51735">
    <property type="entry name" value="NAD(P)-binding Rossmann-fold domains"/>
    <property type="match status" value="1"/>
</dbReference>
<dbReference type="SMART" id="SM00846">
    <property type="entry name" value="Gp_dh_N"/>
    <property type="match status" value="1"/>
</dbReference>
<dbReference type="EMBL" id="CATQJL010000223">
    <property type="protein sequence ID" value="CAJ0596610.1"/>
    <property type="molecule type" value="Genomic_DNA"/>
</dbReference>
<dbReference type="InterPro" id="IPR036291">
    <property type="entry name" value="NAD(P)-bd_dom_sf"/>
</dbReference>
<evidence type="ECO:0000313" key="6">
    <source>
        <dbReference type="Proteomes" id="UP001176961"/>
    </source>
</evidence>
<comment type="similarity">
    <text evidence="1">Belongs to the glyceraldehyde-3-phosphate dehydrogenase family.</text>
</comment>
<dbReference type="InterPro" id="IPR020828">
    <property type="entry name" value="GlycerAld_3-P_DH_NAD(P)-bd"/>
</dbReference>
<reference evidence="5" key="1">
    <citation type="submission" date="2023-07" db="EMBL/GenBank/DDBJ databases">
        <authorList>
            <consortium name="CYATHOMIX"/>
        </authorList>
    </citation>
    <scope>NUCLEOTIDE SEQUENCE</scope>
    <source>
        <strain evidence="5">N/A</strain>
    </source>
</reference>
<feature type="domain" description="Glyceraldehyde 3-phosphate dehydrogenase NAD(P) binding" evidence="4">
    <location>
        <begin position="29"/>
        <end position="143"/>
    </location>
</feature>
<comment type="catalytic activity">
    <reaction evidence="3">
        <text>D-glyceraldehyde 3-phosphate + phosphate + NAD(+) = (2R)-3-phospho-glyceroyl phosphate + NADH + H(+)</text>
        <dbReference type="Rhea" id="RHEA:10300"/>
        <dbReference type="ChEBI" id="CHEBI:15378"/>
        <dbReference type="ChEBI" id="CHEBI:43474"/>
        <dbReference type="ChEBI" id="CHEBI:57540"/>
        <dbReference type="ChEBI" id="CHEBI:57604"/>
        <dbReference type="ChEBI" id="CHEBI:57945"/>
        <dbReference type="ChEBI" id="CHEBI:59776"/>
        <dbReference type="EC" id="1.2.1.12"/>
    </reaction>
</comment>
<dbReference type="PANTHER" id="PTHR10836">
    <property type="entry name" value="GLYCERALDEHYDE 3-PHOSPHATE DEHYDROGENASE"/>
    <property type="match status" value="1"/>
</dbReference>
<gene>
    <name evidence="5" type="ORF">CYNAS_LOCUS8593</name>
</gene>
<dbReference type="GO" id="GO:0006096">
    <property type="term" value="P:glycolytic process"/>
    <property type="evidence" value="ECO:0007669"/>
    <property type="project" value="TreeGrafter"/>
</dbReference>
<evidence type="ECO:0000256" key="2">
    <source>
        <dbReference type="ARBA" id="ARBA00023002"/>
    </source>
</evidence>
<dbReference type="PANTHER" id="PTHR10836:SF76">
    <property type="entry name" value="GLYCERALDEHYDE-3-PHOSPHATE DEHYDROGENASE-RELATED"/>
    <property type="match status" value="1"/>
</dbReference>
<evidence type="ECO:0000259" key="4">
    <source>
        <dbReference type="SMART" id="SM00846"/>
    </source>
</evidence>
<dbReference type="AlphaFoldDB" id="A0AA36GR24"/>
<organism evidence="5 6">
    <name type="scientific">Cylicocyclus nassatus</name>
    <name type="common">Nematode worm</name>
    <dbReference type="NCBI Taxonomy" id="53992"/>
    <lineage>
        <taxon>Eukaryota</taxon>
        <taxon>Metazoa</taxon>
        <taxon>Ecdysozoa</taxon>
        <taxon>Nematoda</taxon>
        <taxon>Chromadorea</taxon>
        <taxon>Rhabditida</taxon>
        <taxon>Rhabditina</taxon>
        <taxon>Rhabditomorpha</taxon>
        <taxon>Strongyloidea</taxon>
        <taxon>Strongylidae</taxon>
        <taxon>Cylicocyclus</taxon>
    </lineage>
</organism>
<evidence type="ECO:0000313" key="5">
    <source>
        <dbReference type="EMBL" id="CAJ0596610.1"/>
    </source>
</evidence>
<dbReference type="InterPro" id="IPR020831">
    <property type="entry name" value="GlycerAld/Erythrose_P_DH"/>
</dbReference>
<keyword evidence="6" id="KW-1185">Reference proteome</keyword>
<dbReference type="Gene3D" id="3.40.50.720">
    <property type="entry name" value="NAD(P)-binding Rossmann-like Domain"/>
    <property type="match status" value="1"/>
</dbReference>
<dbReference type="Proteomes" id="UP001176961">
    <property type="component" value="Unassembled WGS sequence"/>
</dbReference>
<dbReference type="GO" id="GO:0051287">
    <property type="term" value="F:NAD binding"/>
    <property type="evidence" value="ECO:0007669"/>
    <property type="project" value="InterPro"/>
</dbReference>
<dbReference type="GO" id="GO:0004365">
    <property type="term" value="F:glyceraldehyde-3-phosphate dehydrogenase (NAD+) (phosphorylating) activity"/>
    <property type="evidence" value="ECO:0007669"/>
    <property type="project" value="UniProtKB-EC"/>
</dbReference>
<name>A0AA36GR24_CYLNA</name>
<comment type="caution">
    <text evidence="5">The sequence shown here is derived from an EMBL/GenBank/DDBJ whole genome shotgun (WGS) entry which is preliminary data.</text>
</comment>